<evidence type="ECO:0000256" key="1">
    <source>
        <dbReference type="ARBA" id="ARBA00022692"/>
    </source>
</evidence>
<feature type="transmembrane region" description="Helical" evidence="4">
    <location>
        <begin position="104"/>
        <end position="132"/>
    </location>
</feature>
<dbReference type="AlphaFoldDB" id="Q3SN39"/>
<dbReference type="InterPro" id="IPR011701">
    <property type="entry name" value="MFS"/>
</dbReference>
<feature type="transmembrane region" description="Helical" evidence="4">
    <location>
        <begin position="225"/>
        <end position="246"/>
    </location>
</feature>
<dbReference type="PROSITE" id="PS50850">
    <property type="entry name" value="MFS"/>
    <property type="match status" value="1"/>
</dbReference>
<dbReference type="Pfam" id="PF07690">
    <property type="entry name" value="MFS_1"/>
    <property type="match status" value="1"/>
</dbReference>
<dbReference type="GO" id="GO:0022857">
    <property type="term" value="F:transmembrane transporter activity"/>
    <property type="evidence" value="ECO:0007669"/>
    <property type="project" value="InterPro"/>
</dbReference>
<feature type="transmembrane region" description="Helical" evidence="4">
    <location>
        <begin position="144"/>
        <end position="162"/>
    </location>
</feature>
<feature type="transmembrane region" description="Helical" evidence="4">
    <location>
        <begin position="168"/>
        <end position="189"/>
    </location>
</feature>
<dbReference type="PANTHER" id="PTHR11360:SF284">
    <property type="entry name" value="EG:103B4.3 PROTEIN-RELATED"/>
    <property type="match status" value="1"/>
</dbReference>
<feature type="transmembrane region" description="Helical" evidence="4">
    <location>
        <begin position="42"/>
        <end position="66"/>
    </location>
</feature>
<evidence type="ECO:0000256" key="4">
    <source>
        <dbReference type="SAM" id="Phobius"/>
    </source>
</evidence>
<dbReference type="RefSeq" id="WP_011316218.1">
    <property type="nucleotide sequence ID" value="NC_007406.1"/>
</dbReference>
<gene>
    <name evidence="6" type="ordered locus">Nwi_3053</name>
</gene>
<dbReference type="Proteomes" id="UP000002531">
    <property type="component" value="Chromosome"/>
</dbReference>
<dbReference type="InterPro" id="IPR050327">
    <property type="entry name" value="Proton-linked_MCT"/>
</dbReference>
<dbReference type="eggNOG" id="COG2271">
    <property type="taxonomic scope" value="Bacteria"/>
</dbReference>
<reference evidence="6 7" key="1">
    <citation type="journal article" date="2006" name="Appl. Environ. Microbiol.">
        <title>Genome sequence of the chemolithoautotrophic nitrite-oxidizing bacterium Nitrobacter winogradskyi Nb-255.</title>
        <authorList>
            <person name="Starkenburg S.R."/>
            <person name="Chain P.S."/>
            <person name="Sayavedra-Soto L.A."/>
            <person name="Hauser L."/>
            <person name="Land M.L."/>
            <person name="Larimer F.W."/>
            <person name="Malfatti S.A."/>
            <person name="Klotz M.G."/>
            <person name="Bottomley P.J."/>
            <person name="Arp D.J."/>
            <person name="Hickey W.J."/>
        </authorList>
    </citation>
    <scope>NUCLEOTIDE SEQUENCE [LARGE SCALE GENOMIC DNA]</scope>
    <source>
        <strain evidence="7">ATCC 25391 / DSM 10237 / CIP 104748 / NCIMB 11846 / Nb-255</strain>
    </source>
</reference>
<dbReference type="HOGENOM" id="CLU_001265_59_9_5"/>
<evidence type="ECO:0000313" key="7">
    <source>
        <dbReference type="Proteomes" id="UP000002531"/>
    </source>
</evidence>
<dbReference type="STRING" id="323098.Nwi_3053"/>
<proteinExistence type="predicted"/>
<feature type="transmembrane region" description="Helical" evidence="4">
    <location>
        <begin position="379"/>
        <end position="398"/>
    </location>
</feature>
<evidence type="ECO:0000259" key="5">
    <source>
        <dbReference type="PROSITE" id="PS50850"/>
    </source>
</evidence>
<evidence type="ECO:0000256" key="2">
    <source>
        <dbReference type="ARBA" id="ARBA00022989"/>
    </source>
</evidence>
<dbReference type="PANTHER" id="PTHR11360">
    <property type="entry name" value="MONOCARBOXYLATE TRANSPORTER"/>
    <property type="match status" value="1"/>
</dbReference>
<keyword evidence="1 4" id="KW-0812">Transmembrane</keyword>
<evidence type="ECO:0000256" key="3">
    <source>
        <dbReference type="ARBA" id="ARBA00023136"/>
    </source>
</evidence>
<keyword evidence="3 4" id="KW-0472">Membrane</keyword>
<dbReference type="Gene3D" id="1.20.1250.20">
    <property type="entry name" value="MFS general substrate transporter like domains"/>
    <property type="match status" value="1"/>
</dbReference>
<dbReference type="InterPro" id="IPR036259">
    <property type="entry name" value="MFS_trans_sf"/>
</dbReference>
<feature type="transmembrane region" description="Helical" evidence="4">
    <location>
        <begin position="78"/>
        <end position="98"/>
    </location>
</feature>
<feature type="transmembrane region" description="Helical" evidence="4">
    <location>
        <begin position="347"/>
        <end position="367"/>
    </location>
</feature>
<keyword evidence="2 4" id="KW-1133">Transmembrane helix</keyword>
<name>Q3SN39_NITWN</name>
<dbReference type="EMBL" id="CP000115">
    <property type="protein sequence ID" value="ABA06302.1"/>
    <property type="molecule type" value="Genomic_DNA"/>
</dbReference>
<keyword evidence="7" id="KW-1185">Reference proteome</keyword>
<dbReference type="SUPFAM" id="SSF103473">
    <property type="entry name" value="MFS general substrate transporter"/>
    <property type="match status" value="1"/>
</dbReference>
<dbReference type="KEGG" id="nwi:Nwi_3053"/>
<evidence type="ECO:0000313" key="6">
    <source>
        <dbReference type="EMBL" id="ABA06302.1"/>
    </source>
</evidence>
<dbReference type="OrthoDB" id="9796632at2"/>
<accession>Q3SN39</accession>
<feature type="transmembrane region" description="Helical" evidence="4">
    <location>
        <begin position="290"/>
        <end position="308"/>
    </location>
</feature>
<dbReference type="InterPro" id="IPR020846">
    <property type="entry name" value="MFS_dom"/>
</dbReference>
<feature type="domain" description="Major facilitator superfamily (MFS) profile" evidence="5">
    <location>
        <begin position="12"/>
        <end position="403"/>
    </location>
</feature>
<feature type="transmembrane region" description="Helical" evidence="4">
    <location>
        <begin position="258"/>
        <end position="278"/>
    </location>
</feature>
<feature type="transmembrane region" description="Helical" evidence="4">
    <location>
        <begin position="12"/>
        <end position="36"/>
    </location>
</feature>
<protein>
    <submittedName>
        <fullName evidence="6">Major facilitator superfamily MFS_1</fullName>
    </submittedName>
</protein>
<sequence>MQKAQQHFHGPWIVAVAFVTLMGAFGLNLSGGQFFAPLAQEFGWGLAALSSAAALNMIVWGIFQPLTGRMIDRFGPKPVIVGSAALMGAAFLLSSTISTVWEFYLYYGVLAAIGFAGCGSMANSVLVARWYVRGRARMLARSAMGMNIGQLVFLPLTGWLIIVSGFRGAFLGLGVLMIVVIVPLVLFVAHSSPDKINQAPDGDELSTFTAPKSASLSQAVRSPDFWAATCGFVTCGYSLYLVVIHLPRFAVDLGANLATGGQVLGLAAGASAISMWTCGQLAGRAGKKNLLIGLYLVRALSLAFLAVSTEVWQLYAFALVYGLSSMPIIPLKTGLIGDLFGANAMGSILGTVWFLHQILAAIAVYLGGYLRVETGSYAAAFWSAAILLLIGAASTSLVRSPGGPVPLKPNPARS</sequence>
<dbReference type="CDD" id="cd17355">
    <property type="entry name" value="MFS_YcxA_like"/>
    <property type="match status" value="1"/>
</dbReference>
<organism evidence="6 7">
    <name type="scientific">Nitrobacter winogradskyi (strain ATCC 25391 / DSM 10237 / CIP 104748 / NCIMB 11846 / Nb-255)</name>
    <dbReference type="NCBI Taxonomy" id="323098"/>
    <lineage>
        <taxon>Bacteria</taxon>
        <taxon>Pseudomonadati</taxon>
        <taxon>Pseudomonadota</taxon>
        <taxon>Alphaproteobacteria</taxon>
        <taxon>Hyphomicrobiales</taxon>
        <taxon>Nitrobacteraceae</taxon>
        <taxon>Nitrobacter</taxon>
    </lineage>
</organism>